<evidence type="ECO:0000256" key="3">
    <source>
        <dbReference type="ARBA" id="ARBA00019690"/>
    </source>
</evidence>
<comment type="subcellular location">
    <subcellularLocation>
        <location evidence="1">Nucleus</location>
    </subcellularLocation>
</comment>
<evidence type="ECO:0000256" key="6">
    <source>
        <dbReference type="SAM" id="MobiDB-lite"/>
    </source>
</evidence>
<evidence type="ECO:0000256" key="2">
    <source>
        <dbReference type="ARBA" id="ARBA00010743"/>
    </source>
</evidence>
<dbReference type="Pfam" id="PF08612">
    <property type="entry name" value="Med20"/>
    <property type="match status" value="1"/>
</dbReference>
<gene>
    <name evidence="7" type="ORF">B5V51_258</name>
</gene>
<dbReference type="STRING" id="7102.A0A2A4JLR3"/>
<evidence type="ECO:0000256" key="1">
    <source>
        <dbReference type="ARBA" id="ARBA00004123"/>
    </source>
</evidence>
<feature type="compositionally biased region" description="Low complexity" evidence="6">
    <location>
        <begin position="680"/>
        <end position="690"/>
    </location>
</feature>
<dbReference type="Gene3D" id="2.40.10.10">
    <property type="entry name" value="Trypsin-like serine proteases"/>
    <property type="match status" value="1"/>
</dbReference>
<dbReference type="EMBL" id="NWSH01001035">
    <property type="protein sequence ID" value="PCG72997.1"/>
    <property type="molecule type" value="Genomic_DNA"/>
</dbReference>
<evidence type="ECO:0000256" key="4">
    <source>
        <dbReference type="ARBA" id="ARBA00023242"/>
    </source>
</evidence>
<feature type="compositionally biased region" description="Basic residues" evidence="6">
    <location>
        <begin position="668"/>
        <end position="679"/>
    </location>
</feature>
<organism evidence="7">
    <name type="scientific">Heliothis virescens</name>
    <name type="common">Tobacco budworm moth</name>
    <dbReference type="NCBI Taxonomy" id="7102"/>
    <lineage>
        <taxon>Eukaryota</taxon>
        <taxon>Metazoa</taxon>
        <taxon>Ecdysozoa</taxon>
        <taxon>Arthropoda</taxon>
        <taxon>Hexapoda</taxon>
        <taxon>Insecta</taxon>
        <taxon>Pterygota</taxon>
        <taxon>Neoptera</taxon>
        <taxon>Endopterygota</taxon>
        <taxon>Lepidoptera</taxon>
        <taxon>Glossata</taxon>
        <taxon>Ditrysia</taxon>
        <taxon>Noctuoidea</taxon>
        <taxon>Noctuidae</taxon>
        <taxon>Heliothinae</taxon>
        <taxon>Heliothis</taxon>
    </lineage>
</organism>
<dbReference type="GO" id="GO:0006357">
    <property type="term" value="P:regulation of transcription by RNA polymerase II"/>
    <property type="evidence" value="ECO:0007669"/>
    <property type="project" value="InterPro"/>
</dbReference>
<feature type="region of interest" description="Disordered" evidence="6">
    <location>
        <begin position="638"/>
        <end position="690"/>
    </location>
</feature>
<dbReference type="InterPro" id="IPR013921">
    <property type="entry name" value="Mediator_Med20"/>
</dbReference>
<sequence length="690" mass="79133">MGVTVLQQYPVPENKTGTYVIELLTKRILALGATQQGQFLVDCESYLSHPQMGTTKTVHIFHNSEQPASVFSILDTGAKNIHVIADGLFDLLMMKLSQNYTSKKQTKIESKGPRFELGDFCVKLGSVTMNQSFKGILVEVEYRPCVTANAVWGLLREFLQGLLGPSVPVQPPQHLLSRMNEIYTPIDTIYQYLEHFSAYRKITGMRICRILSVELDIVDCGVDHAVDVPEGDVPLKMFPWVGILFYSYYGMEGDSRSVANVVLIHKEFVVAAAADIGPMPKHNFRRNSRVLLGEAWDRPGRRVRNYILHPEYGETFNTLALVQLKDPIRDLLIRPACPPPNILRNPKFYVIKMKEDIEALEKEVIPVLHIPGEMCKEFYVAANTSDAFKFLIRACCQLYSKMQRPPHVACAVSADSQAVCLGLGVRGPGCGAPSRYLDMMSYYPWIQRSLAEFNRVTISKINKQKYVLRSSHAYQRFGACDEEEKINLVFRESLVLRTDNNQYQFLTYNMTIFENVEYTCLTLELTNASAVSEMRVKHYCPRVSYGPACYFYKGSMFEISVYIMFSDKCLFEMFAWGFKKNMTLLDIQEWKWEEGTYYEDFSMTRVEYRGPTYMTDYGYEPLDYGMWVPEYDIWTTTEMDNSTTPTPPPIRLNPERPRRPTQSTASTKRTKPTPRRKTKTTTTTSRPRRG</sequence>
<evidence type="ECO:0000313" key="7">
    <source>
        <dbReference type="EMBL" id="PCG72997.1"/>
    </source>
</evidence>
<dbReference type="InterPro" id="IPR009003">
    <property type="entry name" value="Peptidase_S1_PA"/>
</dbReference>
<keyword evidence="4" id="KW-0539">Nucleus</keyword>
<dbReference type="SUPFAM" id="SSF50494">
    <property type="entry name" value="Trypsin-like serine proteases"/>
    <property type="match status" value="1"/>
</dbReference>
<comment type="caution">
    <text evidence="7">The sequence shown here is derived from an EMBL/GenBank/DDBJ whole genome shotgun (WGS) entry which is preliminary data.</text>
</comment>
<protein>
    <recommendedName>
        <fullName evidence="3">Mediator of RNA polymerase II transcription subunit 20</fullName>
    </recommendedName>
    <alternativeName>
        <fullName evidence="5">Mediator complex subunit 20</fullName>
    </alternativeName>
</protein>
<dbReference type="GO" id="GO:0016592">
    <property type="term" value="C:mediator complex"/>
    <property type="evidence" value="ECO:0007669"/>
    <property type="project" value="InterPro"/>
</dbReference>
<name>A0A2A4JLR3_HELVI</name>
<dbReference type="InterPro" id="IPR043504">
    <property type="entry name" value="Peptidase_S1_PA_chymotrypsin"/>
</dbReference>
<evidence type="ECO:0000256" key="5">
    <source>
        <dbReference type="ARBA" id="ARBA00031954"/>
    </source>
</evidence>
<dbReference type="AlphaFoldDB" id="A0A2A4JLR3"/>
<comment type="similarity">
    <text evidence="2">Belongs to the Mediator complex subunit 20 family.</text>
</comment>
<dbReference type="PANTHER" id="PTHR12465">
    <property type="entry name" value="UBIQUITIN SPECIFIC PROTEASE HOMOLOG 49"/>
    <property type="match status" value="1"/>
</dbReference>
<dbReference type="GO" id="GO:0003713">
    <property type="term" value="F:transcription coactivator activity"/>
    <property type="evidence" value="ECO:0007669"/>
    <property type="project" value="TreeGrafter"/>
</dbReference>
<reference evidence="7" key="1">
    <citation type="submission" date="2017-09" db="EMBL/GenBank/DDBJ databases">
        <title>Contemporary evolution of a Lepidopteran species, Heliothis virescens, in response to modern agricultural practices.</title>
        <authorList>
            <person name="Fritz M.L."/>
            <person name="Deyonke A.M."/>
            <person name="Papanicolaou A."/>
            <person name="Micinski S."/>
            <person name="Westbrook J."/>
            <person name="Gould F."/>
        </authorList>
    </citation>
    <scope>NUCLEOTIDE SEQUENCE [LARGE SCALE GENOMIC DNA]</scope>
    <source>
        <strain evidence="7">HvINT-</strain>
        <tissue evidence="7">Whole body</tissue>
    </source>
</reference>
<accession>A0A2A4JLR3</accession>
<dbReference type="PANTHER" id="PTHR12465:SF0">
    <property type="entry name" value="MEDIATOR OF RNA POLYMERASE II TRANSCRIPTION SUBUNIT 20"/>
    <property type="match status" value="1"/>
</dbReference>
<proteinExistence type="inferred from homology"/>